<feature type="chain" id="PRO_5044343092" description="Alpha-carbonic anhydrase domain-containing protein" evidence="2">
    <location>
        <begin position="19"/>
        <end position="301"/>
    </location>
</feature>
<dbReference type="PROSITE" id="PS51144">
    <property type="entry name" value="ALPHA_CA_2"/>
    <property type="match status" value="1"/>
</dbReference>
<dbReference type="GO" id="GO:0005886">
    <property type="term" value="C:plasma membrane"/>
    <property type="evidence" value="ECO:0007669"/>
    <property type="project" value="TreeGrafter"/>
</dbReference>
<name>A0A4W4HEG8_ELEEL</name>
<reference evidence="4" key="5">
    <citation type="submission" date="2025-09" db="UniProtKB">
        <authorList>
            <consortium name="Ensembl"/>
        </authorList>
    </citation>
    <scope>IDENTIFICATION</scope>
</reference>
<organism evidence="4 5">
    <name type="scientific">Electrophorus electricus</name>
    <name type="common">Electric eel</name>
    <name type="synonym">Gymnotus electricus</name>
    <dbReference type="NCBI Taxonomy" id="8005"/>
    <lineage>
        <taxon>Eukaryota</taxon>
        <taxon>Metazoa</taxon>
        <taxon>Chordata</taxon>
        <taxon>Craniata</taxon>
        <taxon>Vertebrata</taxon>
        <taxon>Euteleostomi</taxon>
        <taxon>Actinopterygii</taxon>
        <taxon>Neopterygii</taxon>
        <taxon>Teleostei</taxon>
        <taxon>Ostariophysi</taxon>
        <taxon>Gymnotiformes</taxon>
        <taxon>Gymnotoidei</taxon>
        <taxon>Gymnotidae</taxon>
        <taxon>Electrophorus</taxon>
    </lineage>
</organism>
<comment type="similarity">
    <text evidence="1">Belongs to the alpha-carbonic anhydrase family.</text>
</comment>
<accession>A0A4W4HEG8</accession>
<evidence type="ECO:0000313" key="4">
    <source>
        <dbReference type="Ensembl" id="ENSEEEP00000049766.2"/>
    </source>
</evidence>
<dbReference type="OMA" id="NEYQIVE"/>
<dbReference type="Ensembl" id="ENSEEET00000050310.2">
    <property type="protein sequence ID" value="ENSEEEP00000049766.2"/>
    <property type="gene ID" value="ENSEEEG00000023391.2"/>
</dbReference>
<dbReference type="GeneTree" id="ENSGT00940000162972"/>
<feature type="signal peptide" evidence="2">
    <location>
        <begin position="1"/>
        <end position="18"/>
    </location>
</feature>
<proteinExistence type="inferred from homology"/>
<dbReference type="STRING" id="8005.ENSEEEP00000049766"/>
<dbReference type="GO" id="GO:0004089">
    <property type="term" value="F:carbonate dehydratase activity"/>
    <property type="evidence" value="ECO:0007669"/>
    <property type="project" value="InterPro"/>
</dbReference>
<dbReference type="SMART" id="SM01057">
    <property type="entry name" value="Carb_anhydrase"/>
    <property type="match status" value="1"/>
</dbReference>
<reference evidence="4" key="4">
    <citation type="submission" date="2025-08" db="UniProtKB">
        <authorList>
            <consortium name="Ensembl"/>
        </authorList>
    </citation>
    <scope>IDENTIFICATION</scope>
</reference>
<evidence type="ECO:0000256" key="1">
    <source>
        <dbReference type="ARBA" id="ARBA00010718"/>
    </source>
</evidence>
<dbReference type="GO" id="GO:0008270">
    <property type="term" value="F:zinc ion binding"/>
    <property type="evidence" value="ECO:0007669"/>
    <property type="project" value="InterPro"/>
</dbReference>
<feature type="domain" description="Alpha-carbonic anhydrase" evidence="3">
    <location>
        <begin position="19"/>
        <end position="270"/>
    </location>
</feature>
<dbReference type="InterPro" id="IPR036398">
    <property type="entry name" value="CA_dom_sf"/>
</dbReference>
<reference evidence="4" key="3">
    <citation type="submission" date="2020-05" db="EMBL/GenBank/DDBJ databases">
        <title>Electrophorus electricus (electric eel) genome, fEleEle1, primary haplotype.</title>
        <authorList>
            <person name="Myers G."/>
            <person name="Meyer A."/>
            <person name="Fedrigo O."/>
            <person name="Formenti G."/>
            <person name="Rhie A."/>
            <person name="Tracey A."/>
            <person name="Sims Y."/>
            <person name="Jarvis E.D."/>
        </authorList>
    </citation>
    <scope>NUCLEOTIDE SEQUENCE [LARGE SCALE GENOMIC DNA]</scope>
</reference>
<dbReference type="InterPro" id="IPR001148">
    <property type="entry name" value="CA_dom"/>
</dbReference>
<evidence type="ECO:0000256" key="2">
    <source>
        <dbReference type="SAM" id="SignalP"/>
    </source>
</evidence>
<evidence type="ECO:0000313" key="5">
    <source>
        <dbReference type="Proteomes" id="UP000314983"/>
    </source>
</evidence>
<dbReference type="InterPro" id="IPR023561">
    <property type="entry name" value="Carbonic_anhydrase_a-class"/>
</dbReference>
<dbReference type="AlphaFoldDB" id="A0A4W4HEG8"/>
<dbReference type="Proteomes" id="UP000314983">
    <property type="component" value="Chromosome 18"/>
</dbReference>
<dbReference type="Pfam" id="PF00194">
    <property type="entry name" value="Carb_anhydrase"/>
    <property type="match status" value="1"/>
</dbReference>
<protein>
    <recommendedName>
        <fullName evidence="3">Alpha-carbonic anhydrase domain-containing protein</fullName>
    </recommendedName>
</protein>
<dbReference type="Gene3D" id="3.10.200.10">
    <property type="entry name" value="Alpha carbonic anhydrase"/>
    <property type="match status" value="1"/>
</dbReference>
<reference evidence="5" key="2">
    <citation type="journal article" date="2017" name="Sci. Adv.">
        <title>A tail of two voltages: Proteomic comparison of the three electric organs of the electric eel.</title>
        <authorList>
            <person name="Traeger L.L."/>
            <person name="Sabat G."/>
            <person name="Barrett-Wilt G.A."/>
            <person name="Wells G.B."/>
            <person name="Sussman M.R."/>
        </authorList>
    </citation>
    <scope>NUCLEOTIDE SEQUENCE [LARGE SCALE GENOMIC DNA]</scope>
</reference>
<evidence type="ECO:0000259" key="3">
    <source>
        <dbReference type="PROSITE" id="PS51144"/>
    </source>
</evidence>
<reference evidence="5" key="1">
    <citation type="journal article" date="2014" name="Science">
        <title>Nonhuman genetics. Genomic basis for the convergent evolution of electric organs.</title>
        <authorList>
            <person name="Gallant J.R."/>
            <person name="Traeger L.L."/>
            <person name="Volkening J.D."/>
            <person name="Moffett H."/>
            <person name="Chen P.H."/>
            <person name="Novina C.D."/>
            <person name="Phillips G.N.Jr."/>
            <person name="Anand R."/>
            <person name="Wells G.B."/>
            <person name="Pinch M."/>
            <person name="Guth R."/>
            <person name="Unguez G.A."/>
            <person name="Albert J.S."/>
            <person name="Zakon H.H."/>
            <person name="Samanta M.P."/>
            <person name="Sussman M.R."/>
        </authorList>
    </citation>
    <scope>NUCLEOTIDE SEQUENCE [LARGE SCALE GENOMIC DNA]</scope>
</reference>
<dbReference type="PANTHER" id="PTHR18952">
    <property type="entry name" value="CARBONIC ANHYDRASE"/>
    <property type="match status" value="1"/>
</dbReference>
<dbReference type="PANTHER" id="PTHR18952:SF134">
    <property type="entry name" value="CARBONIC ANHYDRASE 15"/>
    <property type="match status" value="1"/>
</dbReference>
<keyword evidence="5" id="KW-1185">Reference proteome</keyword>
<dbReference type="SUPFAM" id="SSF51069">
    <property type="entry name" value="Carbonic anhydrase"/>
    <property type="match status" value="1"/>
</dbReference>
<keyword evidence="2" id="KW-0732">Signal</keyword>
<sequence length="301" mass="33774">NLHLRRLITCSLFPLVSSADYCYGEDYCTDPYEWSKTYFSCTPDYTKHHSPIDISARVMKNDSLPPLIFTGFHVVQSSWLVANTRDTVVVEVQKGMKVSGGGLRNEYQIVEMRFHWGSRTTNGSEHTFNKRRFPMEVHTRTHMYVHSLPLTSGLAKLGVFIDVTPSSLLAVYSESLKGAGQSVNVTPPALLDLMPNYTNRFYCYSGSQTAPPCFPTVQWIVFEKPIFISQKQASKKMTINVRRSQSQVTLLVENYRHVQSSAMRSVFASPDAAVLKSQGASPVGVFGTILILLLPCMLRMA</sequence>